<keyword evidence="1" id="KW-1133">Transmembrane helix</keyword>
<name>B9AH15_METSM</name>
<proteinExistence type="predicted"/>
<accession>B9AH15</accession>
<keyword evidence="1" id="KW-0472">Membrane</keyword>
<evidence type="ECO:0000313" key="2">
    <source>
        <dbReference type="EMBL" id="EEE42755.1"/>
    </source>
</evidence>
<sequence length="52" mass="6329">MWVFALKIAIFYFYYFFRSWGYSEILFKIFIFGVLNIILFNYYVLGGELSGF</sequence>
<dbReference type="Proteomes" id="UP000003489">
    <property type="component" value="Unassembled WGS sequence"/>
</dbReference>
<dbReference type="EMBL" id="ABYW01000018">
    <property type="protein sequence ID" value="EEE42755.1"/>
    <property type="molecule type" value="Genomic_DNA"/>
</dbReference>
<keyword evidence="1" id="KW-0812">Transmembrane</keyword>
<protein>
    <submittedName>
        <fullName evidence="2">Uncharacterized protein</fullName>
    </submittedName>
</protein>
<gene>
    <name evidence="2" type="ORF">METSMIALI_01674</name>
</gene>
<evidence type="ECO:0000313" key="3">
    <source>
        <dbReference type="Proteomes" id="UP000003489"/>
    </source>
</evidence>
<reference evidence="2 3" key="1">
    <citation type="submission" date="2008-10" db="EMBL/GenBank/DDBJ databases">
        <authorList>
            <person name="Fulton L."/>
            <person name="Clifton S."/>
            <person name="Fulton B."/>
            <person name="Xu J."/>
            <person name="Minx P."/>
            <person name="Pepin K.H."/>
            <person name="Johnson M."/>
            <person name="Bhonagiri V."/>
            <person name="Nash W.E."/>
            <person name="Mardis E.R."/>
            <person name="Wilson R.K."/>
        </authorList>
    </citation>
    <scope>NUCLEOTIDE SEQUENCE [LARGE SCALE GENOMIC DNA]</scope>
    <source>
        <strain evidence="2 3">DSM 2375</strain>
    </source>
</reference>
<organism evidence="2 3">
    <name type="scientific">Methanobrevibacter smithii DSM 2375</name>
    <dbReference type="NCBI Taxonomy" id="483214"/>
    <lineage>
        <taxon>Archaea</taxon>
        <taxon>Methanobacteriati</taxon>
        <taxon>Methanobacteriota</taxon>
        <taxon>Methanomada group</taxon>
        <taxon>Methanobacteria</taxon>
        <taxon>Methanobacteriales</taxon>
        <taxon>Methanobacteriaceae</taxon>
        <taxon>Methanobrevibacter</taxon>
    </lineage>
</organism>
<dbReference type="AlphaFoldDB" id="B9AH15"/>
<evidence type="ECO:0000256" key="1">
    <source>
        <dbReference type="SAM" id="Phobius"/>
    </source>
</evidence>
<feature type="transmembrane region" description="Helical" evidence="1">
    <location>
        <begin position="25"/>
        <end position="45"/>
    </location>
</feature>
<reference evidence="2 3" key="2">
    <citation type="submission" date="2008-11" db="EMBL/GenBank/DDBJ databases">
        <title>Draft genome sequence of Methanobrevibacter smithii (DSM 2375).</title>
        <authorList>
            <person name="Sudarsanam P."/>
            <person name="Ley R."/>
            <person name="Guruge J."/>
            <person name="Turnbaugh P.J."/>
            <person name="Mahowald M."/>
            <person name="Liep D."/>
            <person name="Gordon J."/>
        </authorList>
    </citation>
    <scope>NUCLEOTIDE SEQUENCE [LARGE SCALE GENOMIC DNA]</scope>
    <source>
        <strain evidence="2 3">DSM 2375</strain>
    </source>
</reference>
<comment type="caution">
    <text evidence="2">The sequence shown here is derived from an EMBL/GenBank/DDBJ whole genome shotgun (WGS) entry which is preliminary data.</text>
</comment>
<dbReference type="HOGENOM" id="CLU_3075413_0_0_2"/>